<dbReference type="EnsemblMetazoa" id="BGLB034185-RB">
    <property type="protein sequence ID" value="BGLB034185-PB"/>
    <property type="gene ID" value="BGLB034185"/>
</dbReference>
<feature type="transmembrane region" description="Helical" evidence="1">
    <location>
        <begin position="522"/>
        <end position="541"/>
    </location>
</feature>
<dbReference type="OrthoDB" id="10046650at2759"/>
<evidence type="ECO:0000313" key="2">
    <source>
        <dbReference type="EnsemblMetazoa" id="BGLB034185-PB"/>
    </source>
</evidence>
<reference evidence="2" key="1">
    <citation type="submission" date="2020-05" db="UniProtKB">
        <authorList>
            <consortium name="EnsemblMetazoa"/>
        </authorList>
    </citation>
    <scope>IDENTIFICATION</scope>
    <source>
        <strain evidence="2">BB02</strain>
    </source>
</reference>
<dbReference type="KEGG" id="bgt:106058692"/>
<feature type="transmembrane region" description="Helical" evidence="1">
    <location>
        <begin position="855"/>
        <end position="872"/>
    </location>
</feature>
<sequence>MMQTFLEDAENSLNHRTTAQNGSQSSNDSDYDDDDPFLYDQFLHDPDWAKANREEVVAKVLVDPGPFRYNKRVFVTSLPAALLVLALGGETLVLMAAVGTALLAFMSQLGDSRRCVITFVIIFIPSHTYILASVVPLLWLSGWHSLLIALVNLFVILTAGWVLLQFKAFRMEEPTIASVIEQMLFTIYPLVCTGLVCWALGAVISTSVIPVIFSCIWFVLLQLYLVPTLSSFKTQLKPDDNLDVVQVPIVVATVVVFVLLGPLLYIFLSFFAADAPGFTTLFFVHLLFLFSLSLFLSTLLSISQIFEYLGLPTRTSINVRWISGIICTSLSYPVLHAYGLDSHFLPLLPVAIGIFAALGVVLAFKKKKVAMGVLALVLALSLIALFILWIQRMPHNLQQYFLGIFPLNTFYFLMCANFLLCLLCLWMASINAKELLGVLIILQAFVLTICEISLHNSNFYSATKIQLTAITASYTLHRLQVSDKITRQVAIIATGIHTAKSLASATSVVLDGDSRTITMLEMSALMFMTYSLVSVFLYGTVGEKSGMEVLKQLLMLLASLAINSHQLLLPVSMMLFQGSTSFTNVIGLWCMIGGGLVLLYSQAISSIYSLQILKVALALGVMGICVMILHPQLAFSFHSVFQWSEILSLFSLAAILSLQVKLTPNLLVIAAIVFSVCPGMRASLYLWSHLSVWYTSLCVVDTCALLILVFVCVFISEMTEASDKIMKFSIVAAMSCSLGLLLLDICLLMPTFWYLMEMPAWKAILVTCLIISITLKVVMTTKGPDRLPTSSVEERKLSLPLIANIITLAAFLVACSQGPSDPVLHDLWCCTFTTILGCLHQDHIFLPRLTGDKQATPTIMASLGILIISTICRSRLWSWSSFLIIAGGMVEVILVFLILPVFYVAWGILWRGHILSEPAVVFLTPYSILLILLATTYSTWILAVSCLVAGMWMMMYKLPMVPYNSDSVDHYR</sequence>
<feature type="transmembrane region" description="Helical" evidence="1">
    <location>
        <begin position="211"/>
        <end position="232"/>
    </location>
</feature>
<feature type="transmembrane region" description="Helical" evidence="1">
    <location>
        <begin position="926"/>
        <end position="952"/>
    </location>
</feature>
<feature type="transmembrane region" description="Helical" evidence="1">
    <location>
        <begin position="371"/>
        <end position="390"/>
    </location>
</feature>
<keyword evidence="1" id="KW-1133">Transmembrane helix</keyword>
<feature type="transmembrane region" description="Helical" evidence="1">
    <location>
        <begin position="410"/>
        <end position="428"/>
    </location>
</feature>
<proteinExistence type="predicted"/>
<feature type="transmembrane region" description="Helical" evidence="1">
    <location>
        <begin position="344"/>
        <end position="364"/>
    </location>
</feature>
<dbReference type="VEuPathDB" id="VectorBase:BGLAX_034874"/>
<evidence type="ECO:0000313" key="3">
    <source>
        <dbReference type="Proteomes" id="UP000076420"/>
    </source>
</evidence>
<feature type="transmembrane region" description="Helical" evidence="1">
    <location>
        <begin position="116"/>
        <end position="139"/>
    </location>
</feature>
<feature type="transmembrane region" description="Helical" evidence="1">
    <location>
        <begin position="318"/>
        <end position="338"/>
    </location>
</feature>
<name>A0A2C9LRJ7_BIOGL</name>
<feature type="transmembrane region" description="Helical" evidence="1">
    <location>
        <begin position="693"/>
        <end position="716"/>
    </location>
</feature>
<feature type="transmembrane region" description="Helical" evidence="1">
    <location>
        <begin position="553"/>
        <end position="576"/>
    </location>
</feature>
<feature type="transmembrane region" description="Helical" evidence="1">
    <location>
        <begin position="185"/>
        <end position="205"/>
    </location>
</feature>
<organism evidence="2 3">
    <name type="scientific">Biomphalaria glabrata</name>
    <name type="common">Bloodfluke planorb</name>
    <name type="synonym">Freshwater snail</name>
    <dbReference type="NCBI Taxonomy" id="6526"/>
    <lineage>
        <taxon>Eukaryota</taxon>
        <taxon>Metazoa</taxon>
        <taxon>Spiralia</taxon>
        <taxon>Lophotrochozoa</taxon>
        <taxon>Mollusca</taxon>
        <taxon>Gastropoda</taxon>
        <taxon>Heterobranchia</taxon>
        <taxon>Euthyneura</taxon>
        <taxon>Panpulmonata</taxon>
        <taxon>Hygrophila</taxon>
        <taxon>Lymnaeoidea</taxon>
        <taxon>Planorbidae</taxon>
        <taxon>Biomphalaria</taxon>
    </lineage>
</organism>
<keyword evidence="1" id="KW-0472">Membrane</keyword>
<feature type="transmembrane region" description="Helical" evidence="1">
    <location>
        <begin position="435"/>
        <end position="454"/>
    </location>
</feature>
<feature type="transmembrane region" description="Helical" evidence="1">
    <location>
        <begin position="244"/>
        <end position="268"/>
    </location>
</feature>
<feature type="transmembrane region" description="Helical" evidence="1">
    <location>
        <begin position="799"/>
        <end position="819"/>
    </location>
</feature>
<feature type="transmembrane region" description="Helical" evidence="1">
    <location>
        <begin position="640"/>
        <end position="658"/>
    </location>
</feature>
<dbReference type="VEuPathDB" id="VectorBase:BGLB034185"/>
<dbReference type="AlphaFoldDB" id="A0A2C9LRJ7"/>
<feature type="transmembrane region" description="Helical" evidence="1">
    <location>
        <begin position="884"/>
        <end position="906"/>
    </location>
</feature>
<feature type="transmembrane region" description="Helical" evidence="1">
    <location>
        <begin position="280"/>
        <end position="306"/>
    </location>
</feature>
<feature type="transmembrane region" description="Helical" evidence="1">
    <location>
        <begin position="760"/>
        <end position="778"/>
    </location>
</feature>
<feature type="transmembrane region" description="Helical" evidence="1">
    <location>
        <begin position="728"/>
        <end position="754"/>
    </location>
</feature>
<feature type="transmembrane region" description="Helical" evidence="1">
    <location>
        <begin position="145"/>
        <end position="164"/>
    </location>
</feature>
<feature type="transmembrane region" description="Helical" evidence="1">
    <location>
        <begin position="612"/>
        <end position="634"/>
    </location>
</feature>
<feature type="transmembrane region" description="Helical" evidence="1">
    <location>
        <begin position="582"/>
        <end position="600"/>
    </location>
</feature>
<dbReference type="Proteomes" id="UP000076420">
    <property type="component" value="Unassembled WGS sequence"/>
</dbReference>
<dbReference type="EnsemblMetazoa" id="BGLB034185-RA">
    <property type="protein sequence ID" value="BGLB034185-PA"/>
    <property type="gene ID" value="BGLB034185"/>
</dbReference>
<keyword evidence="1" id="KW-0812">Transmembrane</keyword>
<feature type="transmembrane region" description="Helical" evidence="1">
    <location>
        <begin position="665"/>
        <end position="687"/>
    </location>
</feature>
<gene>
    <name evidence="2" type="primary">106058692</name>
</gene>
<dbReference type="PANTHER" id="PTHR35313:SF1">
    <property type="entry name" value="NO EXINE FORMATION 1"/>
    <property type="match status" value="1"/>
</dbReference>
<dbReference type="RefSeq" id="XP_013071615.2">
    <property type="nucleotide sequence ID" value="XM_013216161.2"/>
</dbReference>
<accession>A0A2C9LRJ7</accession>
<feature type="transmembrane region" description="Helical" evidence="1">
    <location>
        <begin position="80"/>
        <end position="104"/>
    </location>
</feature>
<protein>
    <submittedName>
        <fullName evidence="2">Uncharacterized protein</fullName>
    </submittedName>
</protein>
<evidence type="ECO:0000256" key="1">
    <source>
        <dbReference type="SAM" id="Phobius"/>
    </source>
</evidence>
<dbReference type="PANTHER" id="PTHR35313">
    <property type="entry name" value="NO EXINE FORMATION 1"/>
    <property type="match status" value="1"/>
</dbReference>